<dbReference type="InterPro" id="IPR017853">
    <property type="entry name" value="GH"/>
</dbReference>
<dbReference type="AlphaFoldDB" id="A0A2A9NR02"/>
<reference evidence="11 12" key="1">
    <citation type="submission" date="2014-02" db="EMBL/GenBank/DDBJ databases">
        <title>Transposable element dynamics among asymbiotic and ectomycorrhizal Amanita fungi.</title>
        <authorList>
            <consortium name="DOE Joint Genome Institute"/>
            <person name="Hess J."/>
            <person name="Skrede I."/>
            <person name="Wolfe B."/>
            <person name="LaButti K."/>
            <person name="Ohm R.A."/>
            <person name="Grigoriev I.V."/>
            <person name="Pringle A."/>
        </authorList>
    </citation>
    <scope>NUCLEOTIDE SEQUENCE [LARGE SCALE GENOMIC DNA]</scope>
    <source>
        <strain evidence="11 12">SKay4041</strain>
    </source>
</reference>
<evidence type="ECO:0000313" key="12">
    <source>
        <dbReference type="Proteomes" id="UP000242287"/>
    </source>
</evidence>
<dbReference type="Pfam" id="PF00704">
    <property type="entry name" value="Glyco_hydro_18"/>
    <property type="match status" value="1"/>
</dbReference>
<comment type="catalytic activity">
    <reaction evidence="1">
        <text>Random endo-hydrolysis of N-acetyl-beta-D-glucosaminide (1-&gt;4)-beta-linkages in chitin and chitodextrins.</text>
        <dbReference type="EC" id="3.2.1.14"/>
    </reaction>
</comment>
<dbReference type="PROSITE" id="PS51910">
    <property type="entry name" value="GH18_2"/>
    <property type="match status" value="1"/>
</dbReference>
<dbReference type="PANTHER" id="PTHR45708">
    <property type="entry name" value="ENDOCHITINASE"/>
    <property type="match status" value="1"/>
</dbReference>
<proteinExistence type="inferred from homology"/>
<evidence type="ECO:0000256" key="2">
    <source>
        <dbReference type="ARBA" id="ARBA00012729"/>
    </source>
</evidence>
<dbReference type="SUPFAM" id="SSF51445">
    <property type="entry name" value="(Trans)glycosidases"/>
    <property type="match status" value="1"/>
</dbReference>
<name>A0A2A9NR02_9AGAR</name>
<dbReference type="InterPro" id="IPR001579">
    <property type="entry name" value="Glyco_hydro_18_chit_AS"/>
</dbReference>
<keyword evidence="12" id="KW-1185">Reference proteome</keyword>
<dbReference type="GO" id="GO:0006032">
    <property type="term" value="P:chitin catabolic process"/>
    <property type="evidence" value="ECO:0007669"/>
    <property type="project" value="UniProtKB-KW"/>
</dbReference>
<dbReference type="Proteomes" id="UP000242287">
    <property type="component" value="Unassembled WGS sequence"/>
</dbReference>
<organism evidence="11 12">
    <name type="scientific">Amanita thiersii Skay4041</name>
    <dbReference type="NCBI Taxonomy" id="703135"/>
    <lineage>
        <taxon>Eukaryota</taxon>
        <taxon>Fungi</taxon>
        <taxon>Dikarya</taxon>
        <taxon>Basidiomycota</taxon>
        <taxon>Agaricomycotina</taxon>
        <taxon>Agaricomycetes</taxon>
        <taxon>Agaricomycetidae</taxon>
        <taxon>Agaricales</taxon>
        <taxon>Pluteineae</taxon>
        <taxon>Amanitaceae</taxon>
        <taxon>Amanita</taxon>
    </lineage>
</organism>
<evidence type="ECO:0000313" key="11">
    <source>
        <dbReference type="EMBL" id="PFH50186.1"/>
    </source>
</evidence>
<evidence type="ECO:0000256" key="5">
    <source>
        <dbReference type="ARBA" id="ARBA00023277"/>
    </source>
</evidence>
<dbReference type="GO" id="GO:0000272">
    <property type="term" value="P:polysaccharide catabolic process"/>
    <property type="evidence" value="ECO:0007669"/>
    <property type="project" value="UniProtKB-KW"/>
</dbReference>
<dbReference type="CDD" id="cd00598">
    <property type="entry name" value="GH18_chitinase-like"/>
    <property type="match status" value="1"/>
</dbReference>
<dbReference type="GO" id="GO:0005576">
    <property type="term" value="C:extracellular region"/>
    <property type="evidence" value="ECO:0007669"/>
    <property type="project" value="TreeGrafter"/>
</dbReference>
<feature type="domain" description="GH18" evidence="10">
    <location>
        <begin position="8"/>
        <end position="291"/>
    </location>
</feature>
<dbReference type="EMBL" id="KZ302009">
    <property type="protein sequence ID" value="PFH50186.1"/>
    <property type="molecule type" value="Genomic_DNA"/>
</dbReference>
<dbReference type="EC" id="3.2.1.14" evidence="2"/>
<dbReference type="Gene3D" id="3.20.20.80">
    <property type="entry name" value="Glycosidases"/>
    <property type="match status" value="1"/>
</dbReference>
<dbReference type="InterPro" id="IPR001223">
    <property type="entry name" value="Glyco_hydro18_cat"/>
</dbReference>
<protein>
    <recommendedName>
        <fullName evidence="2">chitinase</fullName>
        <ecNumber evidence="2">3.2.1.14</ecNumber>
    </recommendedName>
</protein>
<keyword evidence="5" id="KW-0119">Carbohydrate metabolism</keyword>
<dbReference type="GO" id="GO:0008843">
    <property type="term" value="F:endochitinase activity"/>
    <property type="evidence" value="ECO:0007669"/>
    <property type="project" value="UniProtKB-EC"/>
</dbReference>
<evidence type="ECO:0000256" key="8">
    <source>
        <dbReference type="RuleBase" id="RU000489"/>
    </source>
</evidence>
<keyword evidence="3 8" id="KW-0378">Hydrolase</keyword>
<accession>A0A2A9NR02</accession>
<evidence type="ECO:0000256" key="7">
    <source>
        <dbReference type="ARBA" id="ARBA00023326"/>
    </source>
</evidence>
<evidence type="ECO:0000256" key="9">
    <source>
        <dbReference type="RuleBase" id="RU004453"/>
    </source>
</evidence>
<keyword evidence="7" id="KW-0624">Polysaccharide degradation</keyword>
<evidence type="ECO:0000259" key="10">
    <source>
        <dbReference type="PROSITE" id="PS51910"/>
    </source>
</evidence>
<dbReference type="PANTHER" id="PTHR45708:SF49">
    <property type="entry name" value="ENDOCHITINASE"/>
    <property type="match status" value="1"/>
</dbReference>
<keyword evidence="4" id="KW-0146">Chitin degradation</keyword>
<dbReference type="PROSITE" id="PS01095">
    <property type="entry name" value="GH18_1"/>
    <property type="match status" value="1"/>
</dbReference>
<dbReference type="OrthoDB" id="3012298at2759"/>
<evidence type="ECO:0000256" key="1">
    <source>
        <dbReference type="ARBA" id="ARBA00000822"/>
    </source>
</evidence>
<evidence type="ECO:0000256" key="6">
    <source>
        <dbReference type="ARBA" id="ARBA00023295"/>
    </source>
</evidence>
<evidence type="ECO:0000256" key="4">
    <source>
        <dbReference type="ARBA" id="ARBA00023024"/>
    </source>
</evidence>
<gene>
    <name evidence="11" type="ORF">AMATHDRAFT_41021</name>
</gene>
<keyword evidence="6 8" id="KW-0326">Glycosidase</keyword>
<sequence length="291" mass="32403">MSTTPSPPHWLSYSDQWMSAPPDASTIPCIDVFALCFLLLQGPWDNAQQWTTFTDAQRQQIKTAYNNAGIKLIVSAFGSTDTPTTSGADAKQTAQKFADWVKQYDLDGIDVDYEDFAAFQNGTAEKWLIDFTTELRNNLPAGQYIITHAPVAPWFCPNKWSGGGYLYVDKQVGSMIDWYNIQFYNQGDSEYTDCEGLLFKSSSTWPESSVFEINANGVDLSKIVIGKPATKQDATTGYMDPSTLAGCVKQAKAKNWDAGVMSWQYPRADNDWFKTVRSQSWPCGGGEEDES</sequence>
<dbReference type="InterPro" id="IPR050542">
    <property type="entry name" value="Glycosyl_Hydrlase18_Chitinase"/>
</dbReference>
<comment type="similarity">
    <text evidence="9">Belongs to the glycosyl hydrolase 18 family.</text>
</comment>
<evidence type="ECO:0000256" key="3">
    <source>
        <dbReference type="ARBA" id="ARBA00022801"/>
    </source>
</evidence>